<reference evidence="2 3" key="1">
    <citation type="submission" date="2020-06" db="EMBL/GenBank/DDBJ databases">
        <title>Interaction of electrochemicaly active bacteria, Geobacter bremensis R4 on different carbon anode.</title>
        <authorList>
            <person name="Meng L."/>
            <person name="Yoshida N."/>
        </authorList>
    </citation>
    <scope>NUCLEOTIDE SEQUENCE [LARGE SCALE GENOMIC DNA]</scope>
    <source>
        <strain evidence="2 3">R4</strain>
    </source>
</reference>
<proteinExistence type="predicted"/>
<gene>
    <name evidence="2" type="ORF">GEOBRER4_n1398</name>
</gene>
<name>A0A7R7IYQ1_9BACT</name>
<evidence type="ECO:0000256" key="1">
    <source>
        <dbReference type="SAM" id="Phobius"/>
    </source>
</evidence>
<keyword evidence="3" id="KW-1185">Reference proteome</keyword>
<protein>
    <submittedName>
        <fullName evidence="2">Uncharacterized protein</fullName>
    </submittedName>
</protein>
<dbReference type="AlphaFoldDB" id="A0A7R7IYQ1"/>
<accession>A0A7R7IYQ1</accession>
<dbReference type="EMBL" id="AP023213">
    <property type="protein sequence ID" value="BCO11293.1"/>
    <property type="molecule type" value="Genomic_DNA"/>
</dbReference>
<keyword evidence="1" id="KW-1133">Transmembrane helix</keyword>
<organism evidence="2 3">
    <name type="scientific">Citrifermentans bremense</name>
    <dbReference type="NCBI Taxonomy" id="60035"/>
    <lineage>
        <taxon>Bacteria</taxon>
        <taxon>Pseudomonadati</taxon>
        <taxon>Thermodesulfobacteriota</taxon>
        <taxon>Desulfuromonadia</taxon>
        <taxon>Geobacterales</taxon>
        <taxon>Geobacteraceae</taxon>
        <taxon>Citrifermentans</taxon>
    </lineage>
</organism>
<keyword evidence="1" id="KW-0812">Transmembrane</keyword>
<feature type="transmembrane region" description="Helical" evidence="1">
    <location>
        <begin position="26"/>
        <end position="52"/>
    </location>
</feature>
<evidence type="ECO:0000313" key="2">
    <source>
        <dbReference type="EMBL" id="BCO11293.1"/>
    </source>
</evidence>
<dbReference type="Proteomes" id="UP000515472">
    <property type="component" value="Chromosome"/>
</dbReference>
<keyword evidence="1" id="KW-0472">Membrane</keyword>
<sequence length="68" mass="7562">MSLLHAFGHFHIHGLEGYLHTIDHFFMGHITLMAAMSHLMTTAMIHVVTTVVHGKCNRVSRSAAGSHR</sequence>
<evidence type="ECO:0000313" key="3">
    <source>
        <dbReference type="Proteomes" id="UP000515472"/>
    </source>
</evidence>